<reference evidence="2" key="1">
    <citation type="submission" date="2023-03" db="UniProtKB">
        <authorList>
            <consortium name="EnsemblPlants"/>
        </authorList>
    </citation>
    <scope>IDENTIFICATION</scope>
</reference>
<name>A0A9I9E2M7_CUCME</name>
<dbReference type="EnsemblPlants" id="MELO3C027763.2.1">
    <property type="protein sequence ID" value="MELO3C027763.2.1"/>
    <property type="gene ID" value="MELO3C027763.2"/>
</dbReference>
<organism evidence="2">
    <name type="scientific">Cucumis melo</name>
    <name type="common">Muskmelon</name>
    <dbReference type="NCBI Taxonomy" id="3656"/>
    <lineage>
        <taxon>Eukaryota</taxon>
        <taxon>Viridiplantae</taxon>
        <taxon>Streptophyta</taxon>
        <taxon>Embryophyta</taxon>
        <taxon>Tracheophyta</taxon>
        <taxon>Spermatophyta</taxon>
        <taxon>Magnoliopsida</taxon>
        <taxon>eudicotyledons</taxon>
        <taxon>Gunneridae</taxon>
        <taxon>Pentapetalae</taxon>
        <taxon>rosids</taxon>
        <taxon>fabids</taxon>
        <taxon>Cucurbitales</taxon>
        <taxon>Cucurbitaceae</taxon>
        <taxon>Benincaseae</taxon>
        <taxon>Cucumis</taxon>
    </lineage>
</organism>
<dbReference type="AlphaFoldDB" id="A0A9I9E2M7"/>
<proteinExistence type="predicted"/>
<evidence type="ECO:0000256" key="1">
    <source>
        <dbReference type="SAM" id="MobiDB-lite"/>
    </source>
</evidence>
<feature type="compositionally biased region" description="Basic and acidic residues" evidence="1">
    <location>
        <begin position="1"/>
        <end position="12"/>
    </location>
</feature>
<dbReference type="Gramene" id="MELO3C027763.2.1">
    <property type="protein sequence ID" value="MELO3C027763.2.1"/>
    <property type="gene ID" value="MELO3C027763.2"/>
</dbReference>
<protein>
    <submittedName>
        <fullName evidence="2">Uncharacterized protein</fullName>
    </submittedName>
</protein>
<sequence>MNKGRMRQDRSQKEKRKPPNNIDQSERKKRNKERAQKKGG</sequence>
<evidence type="ECO:0000313" key="2">
    <source>
        <dbReference type="EnsemblPlants" id="MELO3C027763.2.1"/>
    </source>
</evidence>
<feature type="region of interest" description="Disordered" evidence="1">
    <location>
        <begin position="1"/>
        <end position="40"/>
    </location>
</feature>
<accession>A0A9I9E2M7</accession>